<dbReference type="STRING" id="1144750.SAMN05443431_10652"/>
<evidence type="ECO:0008006" key="4">
    <source>
        <dbReference type="Google" id="ProtNLM"/>
    </source>
</evidence>
<dbReference type="Proteomes" id="UP000199559">
    <property type="component" value="Unassembled WGS sequence"/>
</dbReference>
<feature type="chain" id="PRO_5011578207" description="Erythromycin esterase homolog" evidence="1">
    <location>
        <begin position="20"/>
        <end position="405"/>
    </location>
</feature>
<sequence length="405" mass="48179">MTRQKLLFISLLVSSLVFAQKELSSFDVEKFTTHFRIENDTLTGNGANILKKRISESQFVLLGEEHFASEISILTNSLLPILADNDFKYFVVEIGPNSANTLVNEIHKKEQLYDFNTEYFKLTGEIPIPFFQGKEDEIFLKTALNRKFRIWGVDQEYLTAQFFLFKKIMELSINKKEVKKHYKPAYEYMLTEFKKYWDDEDYKMFDNYLKSDKIETFFKSTNPNNFEVQKIIIDLKKSWSIYQFNEDGLFRNNWKSRIRYLKTNFSKHYKEANRNDTLPKVFVKMGAVHLSNGLNNYGYYDVGNLIKELSNFNQTKTTSFKCNPRFYRGENNEIIDDLKSDDPLKLILEKAKQNEWTLFSNSELLDYCYREKIKLNSKLKTELKRFDYILIPPIVNEMKMNFKEK</sequence>
<dbReference type="EMBL" id="FORM01000006">
    <property type="protein sequence ID" value="SFJ30802.1"/>
    <property type="molecule type" value="Genomic_DNA"/>
</dbReference>
<protein>
    <recommendedName>
        <fullName evidence="4">Erythromycin esterase homolog</fullName>
    </recommendedName>
</protein>
<keyword evidence="1" id="KW-0732">Signal</keyword>
<accession>A0A1I3QB84</accession>
<name>A0A1I3QB84_9FLAO</name>
<keyword evidence="3" id="KW-1185">Reference proteome</keyword>
<evidence type="ECO:0000313" key="2">
    <source>
        <dbReference type="EMBL" id="SFJ30802.1"/>
    </source>
</evidence>
<gene>
    <name evidence="2" type="ORF">SAMN05443431_10652</name>
</gene>
<reference evidence="3" key="1">
    <citation type="submission" date="2016-10" db="EMBL/GenBank/DDBJ databases">
        <authorList>
            <person name="Varghese N."/>
            <person name="Submissions S."/>
        </authorList>
    </citation>
    <scope>NUCLEOTIDE SEQUENCE [LARGE SCALE GENOMIC DNA]</scope>
    <source>
        <strain evidence="3">DSM 28881</strain>
    </source>
</reference>
<proteinExistence type="predicted"/>
<evidence type="ECO:0000313" key="3">
    <source>
        <dbReference type="Proteomes" id="UP000199559"/>
    </source>
</evidence>
<dbReference type="AlphaFoldDB" id="A0A1I3QB84"/>
<organism evidence="2 3">
    <name type="scientific">Olleya namhaensis</name>
    <dbReference type="NCBI Taxonomy" id="1144750"/>
    <lineage>
        <taxon>Bacteria</taxon>
        <taxon>Pseudomonadati</taxon>
        <taxon>Bacteroidota</taxon>
        <taxon>Flavobacteriia</taxon>
        <taxon>Flavobacteriales</taxon>
        <taxon>Flavobacteriaceae</taxon>
    </lineage>
</organism>
<dbReference type="RefSeq" id="WP_090840247.1">
    <property type="nucleotide sequence ID" value="NZ_FORM01000006.1"/>
</dbReference>
<feature type="signal peptide" evidence="1">
    <location>
        <begin position="1"/>
        <end position="19"/>
    </location>
</feature>
<evidence type="ECO:0000256" key="1">
    <source>
        <dbReference type="SAM" id="SignalP"/>
    </source>
</evidence>